<evidence type="ECO:0000313" key="5">
    <source>
        <dbReference type="EMBL" id="EKC64633.1"/>
    </source>
</evidence>
<dbReference type="PANTHER" id="PTHR40661:SF1">
    <property type="entry name" value="HTH CRO_C1-TYPE DOMAIN-CONTAINING PROTEIN"/>
    <property type="match status" value="1"/>
</dbReference>
<dbReference type="InterPro" id="IPR036286">
    <property type="entry name" value="LexA/Signal_pep-like_sf"/>
</dbReference>
<sequence>MIGTTLKKLLDEREIKVNEFARQIHVPAQTLYSIIRRDNMKIDFELLLRICDALHVPLETFCGTGSTDQPTPEEWETLWKLRRLDAHGRLVTLQLLDAECARMQASEQQPEQQKIIPLYMTPAAAGYASPAFGDDYEDYAVAADSEADFAVRITGDSMEPYIHDDSIVLVKRGATIYDGDIGLFFVDGDMKCKQYCQDYLGNVYLFSLNRARK</sequence>
<keyword evidence="1" id="KW-0805">Transcription regulation</keyword>
<comment type="caution">
    <text evidence="5">The sequence shown here is derived from an EMBL/GenBank/DDBJ whole genome shotgun (WGS) entry which is preliminary data.</text>
</comment>
<dbReference type="SUPFAM" id="SSF51306">
    <property type="entry name" value="LexA/Signal peptidase"/>
    <property type="match status" value="1"/>
</dbReference>
<feature type="non-terminal residue" evidence="5">
    <location>
        <position position="213"/>
    </location>
</feature>
<dbReference type="CDD" id="cd00093">
    <property type="entry name" value="HTH_XRE"/>
    <property type="match status" value="1"/>
</dbReference>
<dbReference type="PROSITE" id="PS50943">
    <property type="entry name" value="HTH_CROC1"/>
    <property type="match status" value="1"/>
</dbReference>
<protein>
    <submittedName>
        <fullName evidence="5">Phage transcriptional repressor</fullName>
    </submittedName>
</protein>
<keyword evidence="2" id="KW-0238">DNA-binding</keyword>
<feature type="domain" description="HTH cro/C1-type" evidence="4">
    <location>
        <begin position="6"/>
        <end position="61"/>
    </location>
</feature>
<dbReference type="PANTHER" id="PTHR40661">
    <property type="match status" value="1"/>
</dbReference>
<evidence type="ECO:0000259" key="4">
    <source>
        <dbReference type="PROSITE" id="PS50943"/>
    </source>
</evidence>
<evidence type="ECO:0000256" key="2">
    <source>
        <dbReference type="ARBA" id="ARBA00023125"/>
    </source>
</evidence>
<organism evidence="5">
    <name type="scientific">human gut metagenome</name>
    <dbReference type="NCBI Taxonomy" id="408170"/>
    <lineage>
        <taxon>unclassified sequences</taxon>
        <taxon>metagenomes</taxon>
        <taxon>organismal metagenomes</taxon>
    </lineage>
</organism>
<proteinExistence type="predicted"/>
<dbReference type="InterPro" id="IPR010982">
    <property type="entry name" value="Lambda_DNA-bd_dom_sf"/>
</dbReference>
<dbReference type="Pfam" id="PF13443">
    <property type="entry name" value="HTH_26"/>
    <property type="match status" value="1"/>
</dbReference>
<dbReference type="Gene3D" id="2.10.109.10">
    <property type="entry name" value="Umud Fragment, subunit A"/>
    <property type="match status" value="1"/>
</dbReference>
<evidence type="ECO:0000256" key="1">
    <source>
        <dbReference type="ARBA" id="ARBA00023015"/>
    </source>
</evidence>
<accession>K1T4F3</accession>
<reference evidence="5" key="1">
    <citation type="journal article" date="2013" name="Environ. Microbiol.">
        <title>Microbiota from the distal guts of lean and obese adolescents exhibit partial functional redundancy besides clear differences in community structure.</title>
        <authorList>
            <person name="Ferrer M."/>
            <person name="Ruiz A."/>
            <person name="Lanza F."/>
            <person name="Haange S.B."/>
            <person name="Oberbach A."/>
            <person name="Till H."/>
            <person name="Bargiela R."/>
            <person name="Campoy C."/>
            <person name="Segura M.T."/>
            <person name="Richter M."/>
            <person name="von Bergen M."/>
            <person name="Seifert J."/>
            <person name="Suarez A."/>
        </authorList>
    </citation>
    <scope>NUCLEOTIDE SEQUENCE</scope>
</reference>
<evidence type="ECO:0000256" key="3">
    <source>
        <dbReference type="ARBA" id="ARBA00023163"/>
    </source>
</evidence>
<dbReference type="SMART" id="SM00530">
    <property type="entry name" value="HTH_XRE"/>
    <property type="match status" value="1"/>
</dbReference>
<dbReference type="InterPro" id="IPR039418">
    <property type="entry name" value="LexA-like"/>
</dbReference>
<dbReference type="GO" id="GO:0003677">
    <property type="term" value="F:DNA binding"/>
    <property type="evidence" value="ECO:0007669"/>
    <property type="project" value="UniProtKB-KW"/>
</dbReference>
<name>K1T4F3_9ZZZZ</name>
<dbReference type="SUPFAM" id="SSF47413">
    <property type="entry name" value="lambda repressor-like DNA-binding domains"/>
    <property type="match status" value="1"/>
</dbReference>
<dbReference type="Pfam" id="PF00717">
    <property type="entry name" value="Peptidase_S24"/>
    <property type="match status" value="1"/>
</dbReference>
<gene>
    <name evidence="5" type="ORF">OBE_06849</name>
</gene>
<dbReference type="Gene3D" id="1.10.260.40">
    <property type="entry name" value="lambda repressor-like DNA-binding domains"/>
    <property type="match status" value="1"/>
</dbReference>
<dbReference type="CDD" id="cd06529">
    <property type="entry name" value="S24_LexA-like"/>
    <property type="match status" value="1"/>
</dbReference>
<keyword evidence="3" id="KW-0804">Transcription</keyword>
<dbReference type="EMBL" id="AJWZ01004723">
    <property type="protein sequence ID" value="EKC64633.1"/>
    <property type="molecule type" value="Genomic_DNA"/>
</dbReference>
<dbReference type="InterPro" id="IPR001387">
    <property type="entry name" value="Cro/C1-type_HTH"/>
</dbReference>
<dbReference type="InterPro" id="IPR015927">
    <property type="entry name" value="Peptidase_S24_S26A/B/C"/>
</dbReference>
<dbReference type="AlphaFoldDB" id="K1T4F3"/>